<dbReference type="InterPro" id="IPR005123">
    <property type="entry name" value="Oxoglu/Fe-dep_dioxygenase_dom"/>
</dbReference>
<dbReference type="Pfam" id="PF14226">
    <property type="entry name" value="DIOX_N"/>
    <property type="match status" value="1"/>
</dbReference>
<dbReference type="InterPro" id="IPR027443">
    <property type="entry name" value="IPNS-like_sf"/>
</dbReference>
<evidence type="ECO:0000256" key="5">
    <source>
        <dbReference type="ARBA" id="ARBA00022723"/>
    </source>
</evidence>
<protein>
    <recommendedName>
        <fullName evidence="11">Fe2OG dioxygenase domain-containing protein</fullName>
    </recommendedName>
</protein>
<dbReference type="GO" id="GO:0046872">
    <property type="term" value="F:metal ion binding"/>
    <property type="evidence" value="ECO:0007669"/>
    <property type="project" value="UniProtKB-KW"/>
</dbReference>
<dbReference type="FunFam" id="2.60.120.330:FF:000015">
    <property type="entry name" value="Protein DMR6-LIKE OXYGENASE 1"/>
    <property type="match status" value="1"/>
</dbReference>
<dbReference type="EMBL" id="JADGMS010000001">
    <property type="protein sequence ID" value="KAF9689136.1"/>
    <property type="molecule type" value="Genomic_DNA"/>
</dbReference>
<keyword evidence="7 10" id="KW-0408">Iron</keyword>
<evidence type="ECO:0000256" key="4">
    <source>
        <dbReference type="ARBA" id="ARBA00022490"/>
    </source>
</evidence>
<comment type="subcellular location">
    <subcellularLocation>
        <location evidence="2">Cytoplasm</location>
    </subcellularLocation>
    <subcellularLocation>
        <location evidence="1">Nucleus</location>
    </subcellularLocation>
</comment>
<evidence type="ECO:0000256" key="3">
    <source>
        <dbReference type="ARBA" id="ARBA00008056"/>
    </source>
</evidence>
<evidence type="ECO:0000256" key="1">
    <source>
        <dbReference type="ARBA" id="ARBA00004123"/>
    </source>
</evidence>
<evidence type="ECO:0000256" key="7">
    <source>
        <dbReference type="ARBA" id="ARBA00023004"/>
    </source>
</evidence>
<dbReference type="PANTHER" id="PTHR47991">
    <property type="entry name" value="OXOGLUTARATE/IRON-DEPENDENT DIOXYGENASE"/>
    <property type="match status" value="1"/>
</dbReference>
<accession>A0A835N9S9</accession>
<keyword evidence="10" id="KW-0560">Oxidoreductase</keyword>
<evidence type="ECO:0000256" key="8">
    <source>
        <dbReference type="ARBA" id="ARBA00023242"/>
    </source>
</evidence>
<evidence type="ECO:0000313" key="12">
    <source>
        <dbReference type="EMBL" id="KAF9689136.1"/>
    </source>
</evidence>
<dbReference type="SUPFAM" id="SSF51197">
    <property type="entry name" value="Clavaminate synthase-like"/>
    <property type="match status" value="1"/>
</dbReference>
<dbReference type="Gene3D" id="2.60.120.330">
    <property type="entry name" value="B-lactam Antibiotic, Isopenicillin N Synthase, Chain"/>
    <property type="match status" value="1"/>
</dbReference>
<comment type="function">
    <text evidence="9">Involved in the regulation of shoot development and salicylic acid (SA) homeostasis.</text>
</comment>
<dbReference type="Proteomes" id="UP000657918">
    <property type="component" value="Unassembled WGS sequence"/>
</dbReference>
<keyword evidence="4" id="KW-0963">Cytoplasm</keyword>
<dbReference type="Pfam" id="PF03171">
    <property type="entry name" value="2OG-FeII_Oxy"/>
    <property type="match status" value="1"/>
</dbReference>
<name>A0A835N9S9_9ROSI</name>
<reference evidence="12 13" key="1">
    <citation type="submission" date="2020-10" db="EMBL/GenBank/DDBJ databases">
        <title>Plant Genome Project.</title>
        <authorList>
            <person name="Zhang R.-G."/>
        </authorList>
    </citation>
    <scope>NUCLEOTIDE SEQUENCE [LARGE SCALE GENOMIC DNA]</scope>
    <source>
        <strain evidence="12">FAFU-HL-1</strain>
        <tissue evidence="12">Leaf</tissue>
    </source>
</reference>
<dbReference type="GO" id="GO:0005737">
    <property type="term" value="C:cytoplasm"/>
    <property type="evidence" value="ECO:0007669"/>
    <property type="project" value="UniProtKB-SubCell"/>
</dbReference>
<dbReference type="AlphaFoldDB" id="A0A835N9S9"/>
<keyword evidence="13" id="KW-1185">Reference proteome</keyword>
<evidence type="ECO:0000259" key="11">
    <source>
        <dbReference type="PROSITE" id="PS51471"/>
    </source>
</evidence>
<dbReference type="OrthoDB" id="627829at2759"/>
<sequence>MEKKDSSSSFTIGSSAQERRWPYVADCYVIPSSNRPSLTPETANVPVIDFSRLRQDATRRANVIKEIGNACHQVGFFQIVNHGICQSLLDGALSVASDFFKLPTEEKVKFMSTDVKKPVRYGTSLKDGVLDRLQFWRVFLKHYAHPLSDWIHLWPKNPPHYRENMGEYCKEVRNIAMELMGAINESLGLDPSYLSKQMEDGMQVMAVNCYPPCPNPELALGLPPHSDYTCLTIILQNSAGLEVIDKREGKWKLIPDVHGALQVHIGDHLEVLSNGLYKSVVHRAILNSETTRISIASLHSMGMDEKMGSAEELVDDQHPKKYKESSFSDFLDFLCKNDITEGKNFIDTLKIKA</sequence>
<evidence type="ECO:0000256" key="6">
    <source>
        <dbReference type="ARBA" id="ARBA00022896"/>
    </source>
</evidence>
<keyword evidence="8" id="KW-0539">Nucleus</keyword>
<organism evidence="12 13">
    <name type="scientific">Salix dunnii</name>
    <dbReference type="NCBI Taxonomy" id="1413687"/>
    <lineage>
        <taxon>Eukaryota</taxon>
        <taxon>Viridiplantae</taxon>
        <taxon>Streptophyta</taxon>
        <taxon>Embryophyta</taxon>
        <taxon>Tracheophyta</taxon>
        <taxon>Spermatophyta</taxon>
        <taxon>Magnoliopsida</taxon>
        <taxon>eudicotyledons</taxon>
        <taxon>Gunneridae</taxon>
        <taxon>Pentapetalae</taxon>
        <taxon>rosids</taxon>
        <taxon>fabids</taxon>
        <taxon>Malpighiales</taxon>
        <taxon>Salicaceae</taxon>
        <taxon>Saliceae</taxon>
        <taxon>Salix</taxon>
    </lineage>
</organism>
<dbReference type="GO" id="GO:0016491">
    <property type="term" value="F:oxidoreductase activity"/>
    <property type="evidence" value="ECO:0007669"/>
    <property type="project" value="UniProtKB-KW"/>
</dbReference>
<dbReference type="InterPro" id="IPR050295">
    <property type="entry name" value="Plant_2OG-oxidoreductases"/>
</dbReference>
<dbReference type="InterPro" id="IPR026992">
    <property type="entry name" value="DIOX_N"/>
</dbReference>
<dbReference type="GO" id="GO:0005634">
    <property type="term" value="C:nucleus"/>
    <property type="evidence" value="ECO:0007669"/>
    <property type="project" value="UniProtKB-SubCell"/>
</dbReference>
<gene>
    <name evidence="12" type="ORF">SADUNF_Sadunf01G0060200</name>
</gene>
<keyword evidence="6" id="KW-0847">Vitamin C</keyword>
<dbReference type="PROSITE" id="PS51471">
    <property type="entry name" value="FE2OG_OXY"/>
    <property type="match status" value="1"/>
</dbReference>
<comment type="caution">
    <text evidence="12">The sequence shown here is derived from an EMBL/GenBank/DDBJ whole genome shotgun (WGS) entry which is preliminary data.</text>
</comment>
<dbReference type="GO" id="GO:0031418">
    <property type="term" value="F:L-ascorbic acid binding"/>
    <property type="evidence" value="ECO:0007669"/>
    <property type="project" value="UniProtKB-KW"/>
</dbReference>
<evidence type="ECO:0000256" key="10">
    <source>
        <dbReference type="RuleBase" id="RU003682"/>
    </source>
</evidence>
<keyword evidence="5 10" id="KW-0479">Metal-binding</keyword>
<evidence type="ECO:0000256" key="2">
    <source>
        <dbReference type="ARBA" id="ARBA00004496"/>
    </source>
</evidence>
<proteinExistence type="inferred from homology"/>
<dbReference type="InterPro" id="IPR044861">
    <property type="entry name" value="IPNS-like_FE2OG_OXY"/>
</dbReference>
<feature type="domain" description="Fe2OG dioxygenase" evidence="11">
    <location>
        <begin position="198"/>
        <end position="301"/>
    </location>
</feature>
<evidence type="ECO:0000313" key="13">
    <source>
        <dbReference type="Proteomes" id="UP000657918"/>
    </source>
</evidence>
<evidence type="ECO:0000256" key="9">
    <source>
        <dbReference type="ARBA" id="ARBA00059922"/>
    </source>
</evidence>
<comment type="similarity">
    <text evidence="3 10">Belongs to the iron/ascorbate-dependent oxidoreductase family.</text>
</comment>